<dbReference type="InterPro" id="IPR031810">
    <property type="entry name" value="YjeJ-like"/>
</dbReference>
<comment type="caution">
    <text evidence="1">The sequence shown here is derived from an EMBL/GenBank/DDBJ whole genome shotgun (WGS) entry which is preliminary data.</text>
</comment>
<sequence>MISTVLGFNTAIIKQNDNFLALALKIKKEDNTCRTYYLQYTTLADLLIILRNQLHRVAHRLLEHGETYRDQLHEQAEICIKNIPEIDTNEVQMPEPERRIASLTLKPGKSDSTLIAMLQSEQIEIITIDDTQAEVLLLAIRQAFLHADAEDFLNLIDSTTDFVMLYAVQIMEDTRFNYEYFEHELWKQNLFSHHLAVLYCYETENGKKILSGAVIKTNAVHPSEAENSITIRINEQCPKLRVVNEKYSLCEIFSKVIPTVGNMDSLEACLHPLKTFFIEQQAKLEI</sequence>
<evidence type="ECO:0000313" key="4">
    <source>
        <dbReference type="Proteomes" id="UP000259400"/>
    </source>
</evidence>
<dbReference type="GeneID" id="69757574"/>
<name>A0A223UHE7_9ENTR</name>
<protein>
    <submittedName>
        <fullName evidence="1">Uncharacterized protein</fullName>
    </submittedName>
</protein>
<dbReference type="Pfam" id="PF15922">
    <property type="entry name" value="YjeJ"/>
    <property type="match status" value="1"/>
</dbReference>
<evidence type="ECO:0000313" key="3">
    <source>
        <dbReference type="Proteomes" id="UP000257712"/>
    </source>
</evidence>
<proteinExistence type="predicted"/>
<dbReference type="EMBL" id="UJYZ02000016">
    <property type="protein sequence ID" value="VVJ97291.1"/>
    <property type="molecule type" value="Genomic_DNA"/>
</dbReference>
<organism evidence="1 3">
    <name type="scientific">Klebsiella quasivariicola</name>
    <dbReference type="NCBI Taxonomy" id="2026240"/>
    <lineage>
        <taxon>Bacteria</taxon>
        <taxon>Pseudomonadati</taxon>
        <taxon>Pseudomonadota</taxon>
        <taxon>Gammaproteobacteria</taxon>
        <taxon>Enterobacterales</taxon>
        <taxon>Enterobacteriaceae</taxon>
        <taxon>Klebsiella/Raoultella group</taxon>
        <taxon>Klebsiella</taxon>
        <taxon>Klebsiella pneumoniae complex</taxon>
    </lineage>
</organism>
<dbReference type="RefSeq" id="WP_025712602.1">
    <property type="nucleotide sequence ID" value="NZ_CAAHGB010000003.1"/>
</dbReference>
<evidence type="ECO:0000313" key="1">
    <source>
        <dbReference type="EMBL" id="SXD99989.1"/>
    </source>
</evidence>
<accession>A0A6C2VJM8</accession>
<dbReference type="AlphaFoldDB" id="A0A223UHE7"/>
<evidence type="ECO:0000313" key="2">
    <source>
        <dbReference type="EMBL" id="VVJ97291.1"/>
    </source>
</evidence>
<reference evidence="1 3" key="1">
    <citation type="submission" date="2018-08" db="EMBL/GenBank/DDBJ databases">
        <authorList>
            <consortium name="Pathogen Informatics"/>
        </authorList>
    </citation>
    <scope>NUCLEOTIDE SEQUENCE [LARGE SCALE GENOMIC DNA]</scope>
    <source>
        <strain evidence="2 4">EuSCAPE_IL010</strain>
        <strain evidence="1 3">EuSCAPE_IT371</strain>
    </source>
</reference>
<dbReference type="Proteomes" id="UP000257712">
    <property type="component" value="Unassembled WGS sequence"/>
</dbReference>
<dbReference type="Proteomes" id="UP000259400">
    <property type="component" value="Unassembled WGS sequence"/>
</dbReference>
<dbReference type="KEGG" id="kqv:B8P98_25480"/>
<accession>A0A223UHE7</accession>
<dbReference type="EMBL" id="UJZG01000016">
    <property type="protein sequence ID" value="SXD99989.1"/>
    <property type="molecule type" value="Genomic_DNA"/>
</dbReference>
<gene>
    <name evidence="2" type="ORF">SAMEA3538468_03389</name>
    <name evidence="1" type="ORF">SAMEA3538780_04088</name>
</gene>
<keyword evidence="4" id="KW-1185">Reference proteome</keyword>